<feature type="region of interest" description="Disordered" evidence="10">
    <location>
        <begin position="1"/>
        <end position="32"/>
    </location>
</feature>
<feature type="region of interest" description="Disordered" evidence="10">
    <location>
        <begin position="216"/>
        <end position="580"/>
    </location>
</feature>
<feature type="region of interest" description="Disordered" evidence="10">
    <location>
        <begin position="728"/>
        <end position="759"/>
    </location>
</feature>
<feature type="compositionally biased region" description="Basic and acidic residues" evidence="10">
    <location>
        <begin position="1026"/>
        <end position="1079"/>
    </location>
</feature>
<dbReference type="CDD" id="cd06714">
    <property type="entry name" value="PDZ_RIM-like"/>
    <property type="match status" value="1"/>
</dbReference>
<sequence length="1377" mass="156615">MSAPVGPRGRPAPTPAASQPPLQPEMPDLSHLTEEERKIILAVMDRQKKEEEKEQSVLKVKEEHKPQLTQWFPFSGITELVNNVLQPQQKQQNEKEPQTKLHQQFEMYKEQVKKMGEESQQQQEQKGDAPTCGICHKTKFADGCGHNCSYCQTKFCARCGGRVSLRSNKEDKVVMWVCNLCRKQQEILTKSGAWFYNSGSNTPQQPDQKVLRGLRNEEAPQEKKAKLHEQAQFQGPSGDLSVPAVEKSRSHGLTRQDSIKNGSGVKHQIASDVASDRKRSPSVSRDQNRRYDQREEREEYSQYATSDSAMPRSPSDYADRRSQREPQFYEESDHINYRDSNRRSHRHSKEYIVDNEDAEGRDEYERQRREEEYQARYRSDPNLARYPVKPQPYEEQMRIHAEVSRARHERRHSDVSLANSELEDSRISMLRMERPSRQRSVSERRAAMENQRSYSMERTREAQGPSSYPQRTRNHSPPTPRRSPIPIDRPDMRHTDSLRKQQHLDPSSAVRKTKREKMETMLRNDSLSSDQSESVRPPPPKPHKSKKGGKMRQVSLSSSEEELASTPEYTSCDDVEIESESVSEKGDMDYNWLDHTSWHSSEASPMSLHPVTWQPSKDGDRLIGRILLNKRLKDGSVPRDSGAMLGLKVVGGKMTESGRLCAFITKVKKGSLADTVGHLRPGDEVLEWNGRLLQGATFEEVYNIILESKPEPQVELVVSRPIGDIPRIPDSTHAQLESSSSSFESQKMDRPSISVTSPMSPGMLRDVPQFLSGQLSIKLWFDKVGHQLIVTILGAKDLPSREDGRPRNPYVKIYFLPDRSDKNKRRTKTVKKTLEPKWNQTFIYSPVHRREFRERMLEITLWDQARVREEESEFLGEILIELETALLDDEPHWYKLQTHDVSSLPLPHPSPYMPRRQLHGESPTRRLQRSKRISDSEVSDYDCDDGIGVVSDYRHNGRDLQSSTLSVPEQVMSSNYCSPSGSPHRVDVIGRTRSWSPSVPPPQSRNVEQGLRGTRSTTGHYNTISRMDRHRVMDDHYSPDRDRDCEAADRQPYHRSRSTEQRPLLERTTTRSRSTERPDTNLMRSMPSLMTGRSAPPSPALSRSHPRTGSVQTSPSSTPVAGRRGRQLPQLPPKGTLERKAGGKKLRSTVQRSTETGLAVEMRNWMTRQASRESTDGSVNSYSSEGNLIFPGVRLASDSQFSDFLDGLGPAQLVGRQTLATPAMGDIQVGMMDKKGQLEVEIIRARGLVVKPGSKTLPAPYVKVYLLDNGVCIAKKKTKVARKTLEPLYQQLLSFEESPQGKVLQIIVWGDYGRMDHKSFMGVAQILLDELELSNMVIGWFKLFPPSSLVDPTLAPLTRRASQSSLESSTGPSYSRS</sequence>
<dbReference type="PANTHER" id="PTHR12157">
    <property type="entry name" value="REGULATING SYNAPTIC MEMBRANE EXOCYTOSIS PROTEIN"/>
    <property type="match status" value="1"/>
</dbReference>
<feature type="domain" description="C2" evidence="11">
    <location>
        <begin position="1223"/>
        <end position="1341"/>
    </location>
</feature>
<evidence type="ECO:0000256" key="3">
    <source>
        <dbReference type="ARBA" id="ARBA00022737"/>
    </source>
</evidence>
<dbReference type="Proteomes" id="UP000694857">
    <property type="component" value="Chromosome 17"/>
</dbReference>
<dbReference type="GO" id="GO:0044325">
    <property type="term" value="F:transmembrane transporter binding"/>
    <property type="evidence" value="ECO:0007669"/>
    <property type="project" value="TreeGrafter"/>
</dbReference>
<feature type="domain" description="C2" evidence="11">
    <location>
        <begin position="771"/>
        <end position="894"/>
    </location>
</feature>
<keyword evidence="4 9" id="KW-0863">Zinc-finger</keyword>
<feature type="compositionally biased region" description="Polar residues" evidence="10">
    <location>
        <begin position="251"/>
        <end position="261"/>
    </location>
</feature>
<dbReference type="InterPro" id="IPR036034">
    <property type="entry name" value="PDZ_sf"/>
</dbReference>
<reference evidence="16" key="1">
    <citation type="submission" date="2025-08" db="UniProtKB">
        <authorList>
            <consortium name="RefSeq"/>
        </authorList>
    </citation>
    <scope>IDENTIFICATION</scope>
    <source>
        <tissue evidence="16">Epidermis and Blubber</tissue>
    </source>
</reference>
<keyword evidence="15" id="KW-1185">Reference proteome</keyword>
<feature type="compositionally biased region" description="Basic and acidic residues" evidence="10">
    <location>
        <begin position="488"/>
        <end position="503"/>
    </location>
</feature>
<dbReference type="PROSITE" id="PS50106">
    <property type="entry name" value="PDZ"/>
    <property type="match status" value="1"/>
</dbReference>
<evidence type="ECO:0000256" key="6">
    <source>
        <dbReference type="ARBA" id="ARBA00022833"/>
    </source>
</evidence>
<comment type="subcellular location">
    <subcellularLocation>
        <location evidence="8">Synapse</location>
    </subcellularLocation>
</comment>
<proteinExistence type="predicted"/>
<dbReference type="Pfam" id="PF22601">
    <property type="entry name" value="RIM2a_ZnF"/>
    <property type="match status" value="1"/>
</dbReference>
<keyword evidence="7" id="KW-0770">Synapse</keyword>
<dbReference type="FunFam" id="2.30.42.10:FF:000003">
    <property type="entry name" value="Regulating synaptic membrane exocytosis protein 1, putative"/>
    <property type="match status" value="1"/>
</dbReference>
<dbReference type="Gene3D" id="3.30.40.10">
    <property type="entry name" value="Zinc/RING finger domain, C3HC4 (zinc finger)"/>
    <property type="match status" value="1"/>
</dbReference>
<feature type="compositionally biased region" description="Polar residues" evidence="10">
    <location>
        <begin position="523"/>
        <end position="534"/>
    </location>
</feature>
<dbReference type="PROSITE" id="PS50178">
    <property type="entry name" value="ZF_FYVE"/>
    <property type="match status" value="1"/>
</dbReference>
<evidence type="ECO:0000259" key="11">
    <source>
        <dbReference type="PROSITE" id="PS50004"/>
    </source>
</evidence>
<dbReference type="Pfam" id="PF00168">
    <property type="entry name" value="C2"/>
    <property type="match status" value="2"/>
</dbReference>
<dbReference type="GO" id="GO:0042391">
    <property type="term" value="P:regulation of membrane potential"/>
    <property type="evidence" value="ECO:0007669"/>
    <property type="project" value="TreeGrafter"/>
</dbReference>
<dbReference type="GO" id="GO:0048167">
    <property type="term" value="P:regulation of synaptic plasticity"/>
    <property type="evidence" value="ECO:0007669"/>
    <property type="project" value="TreeGrafter"/>
</dbReference>
<dbReference type="InterPro" id="IPR000008">
    <property type="entry name" value="C2_dom"/>
</dbReference>
<evidence type="ECO:0000256" key="1">
    <source>
        <dbReference type="ARBA" id="ARBA00022553"/>
    </source>
</evidence>
<dbReference type="FunFam" id="3.30.40.10:FF:000546">
    <property type="entry name" value="Regulating synaptic membrane exocytosis 1"/>
    <property type="match status" value="1"/>
</dbReference>
<dbReference type="GO" id="GO:0031267">
    <property type="term" value="F:small GTPase binding"/>
    <property type="evidence" value="ECO:0007669"/>
    <property type="project" value="InterPro"/>
</dbReference>
<dbReference type="GO" id="GO:0030154">
    <property type="term" value="P:cell differentiation"/>
    <property type="evidence" value="ECO:0007669"/>
    <property type="project" value="UniProtKB-KW"/>
</dbReference>
<dbReference type="SMART" id="SM00239">
    <property type="entry name" value="C2"/>
    <property type="match status" value="2"/>
</dbReference>
<feature type="domain" description="PDZ" evidence="12">
    <location>
        <begin position="634"/>
        <end position="720"/>
    </location>
</feature>
<dbReference type="GeneID" id="118883519"/>
<dbReference type="InterPro" id="IPR001478">
    <property type="entry name" value="PDZ"/>
</dbReference>
<dbReference type="PANTHER" id="PTHR12157:SF15">
    <property type="entry name" value="REGULATING SYNAPTIC MEMBRANE EXOCYTOSIS PROTEIN 2"/>
    <property type="match status" value="1"/>
</dbReference>
<dbReference type="GO" id="GO:0008270">
    <property type="term" value="F:zinc ion binding"/>
    <property type="evidence" value="ECO:0007669"/>
    <property type="project" value="UniProtKB-KW"/>
</dbReference>
<dbReference type="GO" id="GO:0048788">
    <property type="term" value="C:cytoskeleton of presynaptic active zone"/>
    <property type="evidence" value="ECO:0007669"/>
    <property type="project" value="TreeGrafter"/>
</dbReference>
<dbReference type="InterPro" id="IPR013083">
    <property type="entry name" value="Znf_RING/FYVE/PHD"/>
</dbReference>
<feature type="domain" description="RabBD" evidence="14">
    <location>
        <begin position="26"/>
        <end position="198"/>
    </location>
</feature>
<feature type="domain" description="FYVE-type" evidence="13">
    <location>
        <begin position="126"/>
        <end position="186"/>
    </location>
</feature>
<evidence type="ECO:0000256" key="4">
    <source>
        <dbReference type="ARBA" id="ARBA00022771"/>
    </source>
</evidence>
<dbReference type="InterPro" id="IPR054386">
    <property type="entry name" value="RIM_Znf"/>
</dbReference>
<feature type="compositionally biased region" description="Polar residues" evidence="10">
    <location>
        <begin position="959"/>
        <end position="981"/>
    </location>
</feature>
<evidence type="ECO:0000256" key="10">
    <source>
        <dbReference type="SAM" id="MobiDB-lite"/>
    </source>
</evidence>
<dbReference type="CDD" id="cd04031">
    <property type="entry name" value="C2A_RIM1alpha"/>
    <property type="match status" value="1"/>
</dbReference>
<dbReference type="Pfam" id="PF00595">
    <property type="entry name" value="PDZ"/>
    <property type="match status" value="1"/>
</dbReference>
<dbReference type="RefSeq" id="XP_036686350.1">
    <property type="nucleotide sequence ID" value="XM_036830455.1"/>
</dbReference>
<dbReference type="SUPFAM" id="SSF49562">
    <property type="entry name" value="C2 domain (Calcium/lipid-binding domain, CaLB)"/>
    <property type="match status" value="2"/>
</dbReference>
<dbReference type="Gene3D" id="2.60.40.150">
    <property type="entry name" value="C2 domain"/>
    <property type="match status" value="2"/>
</dbReference>
<dbReference type="GO" id="GO:0006886">
    <property type="term" value="P:intracellular protein transport"/>
    <property type="evidence" value="ECO:0007669"/>
    <property type="project" value="InterPro"/>
</dbReference>
<dbReference type="SMART" id="SM00228">
    <property type="entry name" value="PDZ"/>
    <property type="match status" value="1"/>
</dbReference>
<evidence type="ECO:0000259" key="14">
    <source>
        <dbReference type="PROSITE" id="PS50916"/>
    </source>
</evidence>
<protein>
    <submittedName>
        <fullName evidence="16">Regulating synaptic membrane exocytosis protein 2 isoform X13</fullName>
    </submittedName>
</protein>
<dbReference type="SUPFAM" id="SSF50156">
    <property type="entry name" value="PDZ domain-like"/>
    <property type="match status" value="1"/>
</dbReference>
<feature type="region of interest" description="Disordered" evidence="10">
    <location>
        <begin position="904"/>
        <end position="940"/>
    </location>
</feature>
<keyword evidence="2" id="KW-0479">Metal-binding</keyword>
<dbReference type="GO" id="GO:0050806">
    <property type="term" value="P:positive regulation of synaptic transmission"/>
    <property type="evidence" value="ECO:0007669"/>
    <property type="project" value="TreeGrafter"/>
</dbReference>
<keyword evidence="3" id="KW-0677">Repeat</keyword>
<feature type="compositionally biased region" description="Basic and acidic residues" evidence="10">
    <location>
        <begin position="286"/>
        <end position="300"/>
    </location>
</feature>
<feature type="compositionally biased region" description="Basic and acidic residues" evidence="10">
    <location>
        <begin position="423"/>
        <end position="447"/>
    </location>
</feature>
<accession>A0A8B8VP06</accession>
<dbReference type="InterPro" id="IPR011011">
    <property type="entry name" value="Znf_FYVE_PHD"/>
</dbReference>
<feature type="compositionally biased region" description="Basic and acidic residues" evidence="10">
    <location>
        <begin position="216"/>
        <end position="229"/>
    </location>
</feature>
<evidence type="ECO:0000313" key="15">
    <source>
        <dbReference type="Proteomes" id="UP000694857"/>
    </source>
</evidence>
<feature type="compositionally biased region" description="Polar residues" evidence="10">
    <location>
        <begin position="1014"/>
        <end position="1025"/>
    </location>
</feature>
<feature type="compositionally biased region" description="Basic and acidic residues" evidence="10">
    <location>
        <begin position="395"/>
        <end position="414"/>
    </location>
</feature>
<feature type="compositionally biased region" description="Basic and acidic residues" evidence="10">
    <location>
        <begin position="361"/>
        <end position="379"/>
    </location>
</feature>
<gene>
    <name evidence="16" type="primary">RIMS2</name>
</gene>
<dbReference type="InterPro" id="IPR010911">
    <property type="entry name" value="Rab_BD"/>
</dbReference>
<evidence type="ECO:0000256" key="2">
    <source>
        <dbReference type="ARBA" id="ARBA00022723"/>
    </source>
</evidence>
<evidence type="ECO:0000259" key="13">
    <source>
        <dbReference type="PROSITE" id="PS50178"/>
    </source>
</evidence>
<dbReference type="GO" id="GO:2000300">
    <property type="term" value="P:regulation of synaptic vesicle exocytosis"/>
    <property type="evidence" value="ECO:0007669"/>
    <property type="project" value="TreeGrafter"/>
</dbReference>
<organism evidence="15 16">
    <name type="scientific">Balaenoptera musculus</name>
    <name type="common">Blue whale</name>
    <dbReference type="NCBI Taxonomy" id="9771"/>
    <lineage>
        <taxon>Eukaryota</taxon>
        <taxon>Metazoa</taxon>
        <taxon>Chordata</taxon>
        <taxon>Craniata</taxon>
        <taxon>Vertebrata</taxon>
        <taxon>Euteleostomi</taxon>
        <taxon>Mammalia</taxon>
        <taxon>Eutheria</taxon>
        <taxon>Laurasiatheria</taxon>
        <taxon>Artiodactyla</taxon>
        <taxon>Whippomorpha</taxon>
        <taxon>Cetacea</taxon>
        <taxon>Mysticeti</taxon>
        <taxon>Balaenopteridae</taxon>
        <taxon>Balaenoptera</taxon>
    </lineage>
</organism>
<dbReference type="GO" id="GO:0042734">
    <property type="term" value="C:presynaptic membrane"/>
    <property type="evidence" value="ECO:0007669"/>
    <property type="project" value="TreeGrafter"/>
</dbReference>
<feature type="region of interest" description="Disordered" evidence="10">
    <location>
        <begin position="959"/>
        <end position="1160"/>
    </location>
</feature>
<evidence type="ECO:0000256" key="5">
    <source>
        <dbReference type="ARBA" id="ARBA00022782"/>
    </source>
</evidence>
<dbReference type="FunFam" id="2.60.40.150:FF:000003">
    <property type="entry name" value="Regulating synaptic membrane exocytosis protein 2"/>
    <property type="match status" value="1"/>
</dbReference>
<dbReference type="CDD" id="cd04028">
    <property type="entry name" value="C2B_RIM1alpha"/>
    <property type="match status" value="1"/>
</dbReference>
<evidence type="ECO:0000256" key="7">
    <source>
        <dbReference type="ARBA" id="ARBA00023018"/>
    </source>
</evidence>
<keyword evidence="1" id="KW-0597">Phosphoprotein</keyword>
<dbReference type="FunFam" id="2.60.40.150:FF:000001">
    <property type="entry name" value="Regulating synaptic membrane exocytosis 3, isoform CRA_a"/>
    <property type="match status" value="1"/>
</dbReference>
<keyword evidence="5" id="KW-0221">Differentiation</keyword>
<dbReference type="CTD" id="9699"/>
<evidence type="ECO:0000256" key="8">
    <source>
        <dbReference type="ARBA" id="ARBA00034103"/>
    </source>
</evidence>
<name>A0A8B8VP06_BALMU</name>
<dbReference type="PROSITE" id="PS50004">
    <property type="entry name" value="C2"/>
    <property type="match status" value="2"/>
</dbReference>
<feature type="compositionally biased region" description="Low complexity" evidence="10">
    <location>
        <begin position="1"/>
        <end position="17"/>
    </location>
</feature>
<feature type="compositionally biased region" description="Basic and acidic residues" evidence="10">
    <location>
        <begin position="331"/>
        <end position="342"/>
    </location>
</feature>
<keyword evidence="6" id="KW-0862">Zinc</keyword>
<dbReference type="InterPro" id="IPR039032">
    <property type="entry name" value="Rim-like"/>
</dbReference>
<evidence type="ECO:0000313" key="16">
    <source>
        <dbReference type="RefSeq" id="XP_036686350.1"/>
    </source>
</evidence>
<feature type="compositionally biased region" description="Acidic residues" evidence="10">
    <location>
        <begin position="571"/>
        <end position="580"/>
    </location>
</feature>
<evidence type="ECO:0000259" key="12">
    <source>
        <dbReference type="PROSITE" id="PS50106"/>
    </source>
</evidence>
<dbReference type="GO" id="GO:0048791">
    <property type="term" value="P:calcium ion-regulated exocytosis of neurotransmitter"/>
    <property type="evidence" value="ECO:0007669"/>
    <property type="project" value="TreeGrafter"/>
</dbReference>
<dbReference type="InterPro" id="IPR035892">
    <property type="entry name" value="C2_domain_sf"/>
</dbReference>
<dbReference type="Gene3D" id="2.30.42.10">
    <property type="match status" value="1"/>
</dbReference>
<dbReference type="SUPFAM" id="SSF57903">
    <property type="entry name" value="FYVE/PHD zinc finger"/>
    <property type="match status" value="1"/>
</dbReference>
<dbReference type="InterPro" id="IPR017455">
    <property type="entry name" value="Znf_FYVE-rel"/>
</dbReference>
<evidence type="ECO:0000256" key="9">
    <source>
        <dbReference type="PROSITE-ProRule" id="PRU00091"/>
    </source>
</evidence>
<feature type="compositionally biased region" description="Polar residues" evidence="10">
    <location>
        <begin position="1109"/>
        <end position="1119"/>
    </location>
</feature>
<feature type="compositionally biased region" description="Basic residues" evidence="10">
    <location>
        <begin position="541"/>
        <end position="550"/>
    </location>
</feature>
<dbReference type="PROSITE" id="PS50916">
    <property type="entry name" value="RABBD"/>
    <property type="match status" value="1"/>
</dbReference>